<sequence>MPTMDFAGVTNLSNTSSAISLMGTTFSINFGLLIHMQNPNILSIDLSAINASAYYPLPNNPTSRTPIGGGYLDYEHVSPKSNYNFTFPFTMVYNPTLDTDQMVLNSIAEKCGLLGDKPQDITIDYDIHVTARVLFITVQPTISSSATMPCPLQSSIIPGLNNQTFQDVLGNNASD</sequence>
<evidence type="ECO:0000313" key="1">
    <source>
        <dbReference type="EMBL" id="KAF7727841.1"/>
    </source>
</evidence>
<organism evidence="1 2">
    <name type="scientific">Apophysomyces ossiformis</name>
    <dbReference type="NCBI Taxonomy" id="679940"/>
    <lineage>
        <taxon>Eukaryota</taxon>
        <taxon>Fungi</taxon>
        <taxon>Fungi incertae sedis</taxon>
        <taxon>Mucoromycota</taxon>
        <taxon>Mucoromycotina</taxon>
        <taxon>Mucoromycetes</taxon>
        <taxon>Mucorales</taxon>
        <taxon>Mucorineae</taxon>
        <taxon>Mucoraceae</taxon>
        <taxon>Apophysomyces</taxon>
    </lineage>
</organism>
<evidence type="ECO:0008006" key="3">
    <source>
        <dbReference type="Google" id="ProtNLM"/>
    </source>
</evidence>
<accession>A0A8H7BY72</accession>
<name>A0A8H7BY72_9FUNG</name>
<proteinExistence type="predicted"/>
<keyword evidence="2" id="KW-1185">Reference proteome</keyword>
<reference evidence="1" key="1">
    <citation type="submission" date="2020-01" db="EMBL/GenBank/DDBJ databases">
        <title>Genome Sequencing of Three Apophysomyces-Like Fungal Strains Confirms a Novel Fungal Genus in the Mucoromycota with divergent Burkholderia-like Endosymbiotic Bacteria.</title>
        <authorList>
            <person name="Stajich J.E."/>
            <person name="Macias A.M."/>
            <person name="Carter-House D."/>
            <person name="Lovett B."/>
            <person name="Kasson L.R."/>
            <person name="Berry K."/>
            <person name="Grigoriev I."/>
            <person name="Chang Y."/>
            <person name="Spatafora J."/>
            <person name="Kasson M.T."/>
        </authorList>
    </citation>
    <scope>NUCLEOTIDE SEQUENCE</scope>
    <source>
        <strain evidence="1">NRRL A-21654</strain>
    </source>
</reference>
<gene>
    <name evidence="1" type="ORF">EC973_006954</name>
</gene>
<dbReference type="AlphaFoldDB" id="A0A8H7BY72"/>
<dbReference type="OrthoDB" id="20273at2759"/>
<comment type="caution">
    <text evidence="1">The sequence shown here is derived from an EMBL/GenBank/DDBJ whole genome shotgun (WGS) entry which is preliminary data.</text>
</comment>
<evidence type="ECO:0000313" key="2">
    <source>
        <dbReference type="Proteomes" id="UP000605846"/>
    </source>
</evidence>
<protein>
    <recommendedName>
        <fullName evidence="3">Late embryogenesis abundant protein LEA-2 subgroup domain-containing protein</fullName>
    </recommendedName>
</protein>
<dbReference type="EMBL" id="JABAYA010000048">
    <property type="protein sequence ID" value="KAF7727841.1"/>
    <property type="molecule type" value="Genomic_DNA"/>
</dbReference>
<dbReference type="Proteomes" id="UP000605846">
    <property type="component" value="Unassembled WGS sequence"/>
</dbReference>